<name>A0A1Z5K312_FISSO</name>
<dbReference type="InParanoid" id="A0A1Z5K312"/>
<sequence>MSRKPRSKTLTEQEEAMNKSIRSYNSDEDEDVSISSFPPSRPIKRRRRILLGVSDDDDSPPKKRKSSPPAEGSPVIDLCEESQSGDAGKEEHEESKSVVHQLQDVEPASHENNENEIQDAQLHAEEEKTSVRSGAPSRVNRDDGMVPNQIDIPESFRRESVGHQTASNNQGSVSEASSRSMVPSRSDTQPGFPQDNIFLSEVGENRTWNDLLERFYKMVEARGPLDLKTIKESDSELGE</sequence>
<evidence type="ECO:0000313" key="2">
    <source>
        <dbReference type="EMBL" id="GAX20566.1"/>
    </source>
</evidence>
<proteinExistence type="predicted"/>
<evidence type="ECO:0000313" key="3">
    <source>
        <dbReference type="Proteomes" id="UP000198406"/>
    </source>
</evidence>
<gene>
    <name evidence="2" type="ORF">FisN_3Hu584</name>
</gene>
<keyword evidence="3" id="KW-1185">Reference proteome</keyword>
<feature type="region of interest" description="Disordered" evidence="1">
    <location>
        <begin position="1"/>
        <end position="198"/>
    </location>
</feature>
<feature type="compositionally biased region" description="Polar residues" evidence="1">
    <location>
        <begin position="162"/>
        <end position="191"/>
    </location>
</feature>
<feature type="compositionally biased region" description="Basic and acidic residues" evidence="1">
    <location>
        <begin position="87"/>
        <end position="97"/>
    </location>
</feature>
<accession>A0A1Z5K312</accession>
<dbReference type="Proteomes" id="UP000198406">
    <property type="component" value="Unassembled WGS sequence"/>
</dbReference>
<protein>
    <submittedName>
        <fullName evidence="2">Uncharacterized protein</fullName>
    </submittedName>
</protein>
<dbReference type="AlphaFoldDB" id="A0A1Z5K312"/>
<dbReference type="EMBL" id="BDSP01000150">
    <property type="protein sequence ID" value="GAX20566.1"/>
    <property type="molecule type" value="Genomic_DNA"/>
</dbReference>
<comment type="caution">
    <text evidence="2">The sequence shown here is derived from an EMBL/GenBank/DDBJ whole genome shotgun (WGS) entry which is preliminary data.</text>
</comment>
<reference evidence="2 3" key="1">
    <citation type="journal article" date="2015" name="Plant Cell">
        <title>Oil accumulation by the oleaginous diatom Fistulifera solaris as revealed by the genome and transcriptome.</title>
        <authorList>
            <person name="Tanaka T."/>
            <person name="Maeda Y."/>
            <person name="Veluchamy A."/>
            <person name="Tanaka M."/>
            <person name="Abida H."/>
            <person name="Marechal E."/>
            <person name="Bowler C."/>
            <person name="Muto M."/>
            <person name="Sunaga Y."/>
            <person name="Tanaka M."/>
            <person name="Yoshino T."/>
            <person name="Taniguchi T."/>
            <person name="Fukuda Y."/>
            <person name="Nemoto M."/>
            <person name="Matsumoto M."/>
            <person name="Wong P.S."/>
            <person name="Aburatani S."/>
            <person name="Fujibuchi W."/>
        </authorList>
    </citation>
    <scope>NUCLEOTIDE SEQUENCE [LARGE SCALE GENOMIC DNA]</scope>
    <source>
        <strain evidence="2 3">JPCC DA0580</strain>
    </source>
</reference>
<organism evidence="2 3">
    <name type="scientific">Fistulifera solaris</name>
    <name type="common">Oleaginous diatom</name>
    <dbReference type="NCBI Taxonomy" id="1519565"/>
    <lineage>
        <taxon>Eukaryota</taxon>
        <taxon>Sar</taxon>
        <taxon>Stramenopiles</taxon>
        <taxon>Ochrophyta</taxon>
        <taxon>Bacillariophyta</taxon>
        <taxon>Bacillariophyceae</taxon>
        <taxon>Bacillariophycidae</taxon>
        <taxon>Naviculales</taxon>
        <taxon>Naviculaceae</taxon>
        <taxon>Fistulifera</taxon>
    </lineage>
</organism>
<evidence type="ECO:0000256" key="1">
    <source>
        <dbReference type="SAM" id="MobiDB-lite"/>
    </source>
</evidence>